<dbReference type="Proteomes" id="UP000800200">
    <property type="component" value="Unassembled WGS sequence"/>
</dbReference>
<feature type="region of interest" description="Disordered" evidence="1">
    <location>
        <begin position="1"/>
        <end position="163"/>
    </location>
</feature>
<accession>A0A6A6E4K2</accession>
<dbReference type="AlphaFoldDB" id="A0A6A6E4K2"/>
<proteinExistence type="predicted"/>
<dbReference type="EMBL" id="ML994628">
    <property type="protein sequence ID" value="KAF2186857.1"/>
    <property type="molecule type" value="Genomic_DNA"/>
</dbReference>
<feature type="compositionally biased region" description="Basic and acidic residues" evidence="1">
    <location>
        <begin position="469"/>
        <end position="479"/>
    </location>
</feature>
<evidence type="ECO:0000256" key="1">
    <source>
        <dbReference type="SAM" id="MobiDB-lite"/>
    </source>
</evidence>
<feature type="compositionally biased region" description="Basic residues" evidence="1">
    <location>
        <begin position="103"/>
        <end position="112"/>
    </location>
</feature>
<feature type="region of interest" description="Disordered" evidence="1">
    <location>
        <begin position="208"/>
        <end position="235"/>
    </location>
</feature>
<feature type="compositionally biased region" description="Low complexity" evidence="1">
    <location>
        <begin position="92"/>
        <end position="101"/>
    </location>
</feature>
<gene>
    <name evidence="2" type="ORF">K469DRAFT_571033</name>
</gene>
<organism evidence="2 3">
    <name type="scientific">Zopfia rhizophila CBS 207.26</name>
    <dbReference type="NCBI Taxonomy" id="1314779"/>
    <lineage>
        <taxon>Eukaryota</taxon>
        <taxon>Fungi</taxon>
        <taxon>Dikarya</taxon>
        <taxon>Ascomycota</taxon>
        <taxon>Pezizomycotina</taxon>
        <taxon>Dothideomycetes</taxon>
        <taxon>Dothideomycetes incertae sedis</taxon>
        <taxon>Zopfiaceae</taxon>
        <taxon>Zopfia</taxon>
    </lineage>
</organism>
<feature type="compositionally biased region" description="Basic and acidic residues" evidence="1">
    <location>
        <begin position="252"/>
        <end position="265"/>
    </location>
</feature>
<evidence type="ECO:0000313" key="2">
    <source>
        <dbReference type="EMBL" id="KAF2186857.1"/>
    </source>
</evidence>
<feature type="region of interest" description="Disordered" evidence="1">
    <location>
        <begin position="419"/>
        <end position="490"/>
    </location>
</feature>
<evidence type="ECO:0000313" key="3">
    <source>
        <dbReference type="Proteomes" id="UP000800200"/>
    </source>
</evidence>
<protein>
    <submittedName>
        <fullName evidence="2">Uncharacterized protein</fullName>
    </submittedName>
</protein>
<name>A0A6A6E4K2_9PEZI</name>
<reference evidence="2" key="1">
    <citation type="journal article" date="2020" name="Stud. Mycol.">
        <title>101 Dothideomycetes genomes: a test case for predicting lifestyles and emergence of pathogens.</title>
        <authorList>
            <person name="Haridas S."/>
            <person name="Albert R."/>
            <person name="Binder M."/>
            <person name="Bloem J."/>
            <person name="Labutti K."/>
            <person name="Salamov A."/>
            <person name="Andreopoulos B."/>
            <person name="Baker S."/>
            <person name="Barry K."/>
            <person name="Bills G."/>
            <person name="Bluhm B."/>
            <person name="Cannon C."/>
            <person name="Castanera R."/>
            <person name="Culley D."/>
            <person name="Daum C."/>
            <person name="Ezra D."/>
            <person name="Gonzalez J."/>
            <person name="Henrissat B."/>
            <person name="Kuo A."/>
            <person name="Liang C."/>
            <person name="Lipzen A."/>
            <person name="Lutzoni F."/>
            <person name="Magnuson J."/>
            <person name="Mondo S."/>
            <person name="Nolan M."/>
            <person name="Ohm R."/>
            <person name="Pangilinan J."/>
            <person name="Park H.-J."/>
            <person name="Ramirez L."/>
            <person name="Alfaro M."/>
            <person name="Sun H."/>
            <person name="Tritt A."/>
            <person name="Yoshinaga Y."/>
            <person name="Zwiers L.-H."/>
            <person name="Turgeon B."/>
            <person name="Goodwin S."/>
            <person name="Spatafora J."/>
            <person name="Crous P."/>
            <person name="Grigoriev I."/>
        </authorList>
    </citation>
    <scope>NUCLEOTIDE SEQUENCE</scope>
    <source>
        <strain evidence="2">CBS 207.26</strain>
    </source>
</reference>
<keyword evidence="3" id="KW-1185">Reference proteome</keyword>
<feature type="compositionally biased region" description="Polar residues" evidence="1">
    <location>
        <begin position="420"/>
        <end position="429"/>
    </location>
</feature>
<feature type="region of interest" description="Disordered" evidence="1">
    <location>
        <begin position="252"/>
        <end position="278"/>
    </location>
</feature>
<dbReference type="OrthoDB" id="2537141at2759"/>
<feature type="compositionally biased region" description="Polar residues" evidence="1">
    <location>
        <begin position="453"/>
        <end position="468"/>
    </location>
</feature>
<sequence length="660" mass="74412">MDIHKWLDETVFPEEPPTLPEQLGLPLFFHRKESAEEQPPQKRRRIKRSTSDSSLLDTCLKQKKTPPIEHEADIEESAGESTCSEASDHSGHSSGSTTSSHQYARRPRRKTRLDHYDPKSKDAKRRGKQVSRREKGESRKAKRKSRREKTDKPGAGLVRSFHAKNVPIDRLTLKPREKLGIFNKGKASSPVRGRGLPDLVFSEMKFLQKHRGQPEVTPRTGAAQRKRKKDHAQAKQEEISAYFTSSRPVLAEKDVNTQAKGEPRRRSLVPDLDHKPARSTVIDNAIPTVELPEKPSYLGFGSTGPRHESGNYISWSESIRAPSTTPIHRQAVSTVDVGQLDPIHGRRACMNMDAENAVQSLKDQTSIVKVITDGSGERFDVSSLAPADHHVSRSHSFPIHSRSPRPLNQFGQVGRHVTKGTATYPSSMPASVPHHGDTNKARNRRVQIESYHGSITTSRSPASSQLIRRQTEPKNRVTDDVDPQTSSTLGRLLRECDSTFIDRRHQEDGAYDHNCLEVQPPAMPDNERRMIYPGSYVVGQQGSSVRIPRVDLHRPRLPMLAGPSIYEEQAQRQTFIQEPHVDDRQPMEESYMREREYDSGDFVFEYYDQELGAPQDETAAYELGVGPSGEGFVLSYPVEESVEQSATFVTGGFWRPHKLY</sequence>